<dbReference type="PROSITE" id="PS50297">
    <property type="entry name" value="ANK_REP_REGION"/>
    <property type="match status" value="2"/>
</dbReference>
<dbReference type="PROSITE" id="PS50088">
    <property type="entry name" value="ANK_REPEAT"/>
    <property type="match status" value="2"/>
</dbReference>
<dbReference type="AlphaFoldDB" id="A0A6H5IJD3"/>
<dbReference type="EMBL" id="CADCXV010000847">
    <property type="protein sequence ID" value="CAB0037240.1"/>
    <property type="molecule type" value="Genomic_DNA"/>
</dbReference>
<dbReference type="OrthoDB" id="448455at2759"/>
<dbReference type="PANTHER" id="PTHR46680:SF3">
    <property type="entry name" value="NF-KAPPA-B INHIBITOR CACTUS"/>
    <property type="match status" value="1"/>
</dbReference>
<sequence>MFNVHVEIEFRSFVITQEITRQRRAHRGLFERLLVDSLECREGYAFVKFVARSGYRDALKQDENGETILRRATPLHRCAARRSRGSGEILRLRGLVRELFKIYRRFDLNYVAELGMNHLHVACIYSCRTALRRFLELGRVDPNRCHVESTGDSPLHLALDQDHGACEETIRLLLRHGADPNVANLDGRTPLHVICARDAGVENAANSAKLFLDVANDEMGQQQQQQQVRVDARDKWGRTPLQLAVRRGYPARDLMELLLRRGADPNAASAEGLTSLYPAPISPASFFPPRARLASKPRTRLSYCRIYRRYQNDTADTSGCHRGRLGAPRERRIRVGPKHSLGRRETFRRALVALENAGSSAIFVRQRRVHDGAEKKHDQAGPVVLGLGQVTSQRGDETSHVSRVLQVCAETRFSA</sequence>
<dbReference type="GO" id="GO:0005829">
    <property type="term" value="C:cytosol"/>
    <property type="evidence" value="ECO:0007669"/>
    <property type="project" value="TreeGrafter"/>
</dbReference>
<accession>A0A6H5IJD3</accession>
<dbReference type="PANTHER" id="PTHR46680">
    <property type="entry name" value="NF-KAPPA-B INHIBITOR ALPHA"/>
    <property type="match status" value="1"/>
</dbReference>
<evidence type="ECO:0000313" key="5">
    <source>
        <dbReference type="Proteomes" id="UP000479190"/>
    </source>
</evidence>
<dbReference type="Pfam" id="PF12796">
    <property type="entry name" value="Ank_2"/>
    <property type="match status" value="1"/>
</dbReference>
<dbReference type="InterPro" id="IPR002110">
    <property type="entry name" value="Ankyrin_rpt"/>
</dbReference>
<dbReference type="GO" id="GO:0071356">
    <property type="term" value="P:cellular response to tumor necrosis factor"/>
    <property type="evidence" value="ECO:0007669"/>
    <property type="project" value="TreeGrafter"/>
</dbReference>
<feature type="repeat" description="ANK" evidence="3">
    <location>
        <begin position="150"/>
        <end position="185"/>
    </location>
</feature>
<evidence type="ECO:0000313" key="4">
    <source>
        <dbReference type="EMBL" id="CAB0037240.1"/>
    </source>
</evidence>
<gene>
    <name evidence="4" type="ORF">TBRA_LOCUS9076</name>
</gene>
<keyword evidence="1" id="KW-0677">Repeat</keyword>
<dbReference type="InterPro" id="IPR036770">
    <property type="entry name" value="Ankyrin_rpt-contain_sf"/>
</dbReference>
<evidence type="ECO:0000256" key="2">
    <source>
        <dbReference type="ARBA" id="ARBA00023043"/>
    </source>
</evidence>
<evidence type="ECO:0000256" key="1">
    <source>
        <dbReference type="ARBA" id="ARBA00022737"/>
    </source>
</evidence>
<name>A0A6H5IJD3_9HYME</name>
<protein>
    <submittedName>
        <fullName evidence="4">Uncharacterized protein</fullName>
    </submittedName>
</protein>
<dbReference type="GO" id="GO:0051059">
    <property type="term" value="F:NF-kappaB binding"/>
    <property type="evidence" value="ECO:0007669"/>
    <property type="project" value="TreeGrafter"/>
</dbReference>
<dbReference type="SMART" id="SM00248">
    <property type="entry name" value="ANK"/>
    <property type="match status" value="5"/>
</dbReference>
<dbReference type="SUPFAM" id="SSF48403">
    <property type="entry name" value="Ankyrin repeat"/>
    <property type="match status" value="1"/>
</dbReference>
<dbReference type="Gene3D" id="1.25.40.20">
    <property type="entry name" value="Ankyrin repeat-containing domain"/>
    <property type="match status" value="2"/>
</dbReference>
<proteinExistence type="predicted"/>
<feature type="repeat" description="ANK" evidence="3">
    <location>
        <begin position="236"/>
        <end position="270"/>
    </location>
</feature>
<dbReference type="Proteomes" id="UP000479190">
    <property type="component" value="Unassembled WGS sequence"/>
</dbReference>
<reference evidence="4 5" key="1">
    <citation type="submission" date="2020-02" db="EMBL/GenBank/DDBJ databases">
        <authorList>
            <person name="Ferguson B K."/>
        </authorList>
    </citation>
    <scope>NUCLEOTIDE SEQUENCE [LARGE SCALE GENOMIC DNA]</scope>
</reference>
<dbReference type="InterPro" id="IPR051070">
    <property type="entry name" value="NF-kappa-B_inhibitor"/>
</dbReference>
<keyword evidence="5" id="KW-1185">Reference proteome</keyword>
<evidence type="ECO:0000256" key="3">
    <source>
        <dbReference type="PROSITE-ProRule" id="PRU00023"/>
    </source>
</evidence>
<keyword evidence="2 3" id="KW-0040">ANK repeat</keyword>
<organism evidence="4 5">
    <name type="scientific">Trichogramma brassicae</name>
    <dbReference type="NCBI Taxonomy" id="86971"/>
    <lineage>
        <taxon>Eukaryota</taxon>
        <taxon>Metazoa</taxon>
        <taxon>Ecdysozoa</taxon>
        <taxon>Arthropoda</taxon>
        <taxon>Hexapoda</taxon>
        <taxon>Insecta</taxon>
        <taxon>Pterygota</taxon>
        <taxon>Neoptera</taxon>
        <taxon>Endopterygota</taxon>
        <taxon>Hymenoptera</taxon>
        <taxon>Apocrita</taxon>
        <taxon>Proctotrupomorpha</taxon>
        <taxon>Chalcidoidea</taxon>
        <taxon>Trichogrammatidae</taxon>
        <taxon>Trichogramma</taxon>
    </lineage>
</organism>